<name>A0ACB7ZRR8_9AGAM</name>
<reference evidence="1" key="1">
    <citation type="journal article" date="2021" name="New Phytol.">
        <title>Evolutionary innovations through gain and loss of genes in the ectomycorrhizal Boletales.</title>
        <authorList>
            <person name="Wu G."/>
            <person name="Miyauchi S."/>
            <person name="Morin E."/>
            <person name="Kuo A."/>
            <person name="Drula E."/>
            <person name="Varga T."/>
            <person name="Kohler A."/>
            <person name="Feng B."/>
            <person name="Cao Y."/>
            <person name="Lipzen A."/>
            <person name="Daum C."/>
            <person name="Hundley H."/>
            <person name="Pangilinan J."/>
            <person name="Johnson J."/>
            <person name="Barry K."/>
            <person name="LaButti K."/>
            <person name="Ng V."/>
            <person name="Ahrendt S."/>
            <person name="Min B."/>
            <person name="Choi I.G."/>
            <person name="Park H."/>
            <person name="Plett J.M."/>
            <person name="Magnuson J."/>
            <person name="Spatafora J.W."/>
            <person name="Nagy L.G."/>
            <person name="Henrissat B."/>
            <person name="Grigoriev I.V."/>
            <person name="Yang Z.L."/>
            <person name="Xu J."/>
            <person name="Martin F.M."/>
        </authorList>
    </citation>
    <scope>NUCLEOTIDE SEQUENCE</scope>
    <source>
        <strain evidence="1">ATCC 28755</strain>
    </source>
</reference>
<sequence>MENQEPQRSPSVEADRSVAKDHETEGISGDKKCKAVLNLENIRQATKIRKLAGVTLSPSLTQTNAIIKNWAQDQKEVLSEFVNCEFCPEFPHSEWKNIIAGRPVDLDAIHTHAFSSQTEEKLKESIGDIEISFSHIPKNSKTIRTERLNSNPMQSSSHKNSANMLPPPATASYNTTRPSGGESVHAECMNSGTTLNSPISMNPTSRPPVISSLKALPNPPDPLLKRDLVPKVAKSVANGTPTLAAEAQLRASTNTFAPDAKVHTKKRNATEEIKHDVRPFKAPRHRRDLIWQFGRDPLSPTVKESLYADPVPQPSQNDFDNAPAQQTIRDFPHLFKIVCPINIPVFKSLLVDHPNQPFVNSVCTALEHGFWPRADTSQDYPSTCDNPNRPPQSDELTDFITKQFEEEVRLERFSEPFGLDLLPGMYNVPVHAVPKPHSDKFRLVVDHSAGQYSLNSMIERSLIAGVKLDGMQSLGRSLLRFREEHPHDILMMFKSDVSAAYRRMPMHFLWQIKQVVTGPNGQRHLDRCNNFGGTGSPKVWISFICLVIWIAIFVKYIEDLKVYMDDSFSFDFDGNFQFYPPYNAYYPKKQVKLLMLWDEIGLPHEKPKQVFGRTLKIIGFEVDPNQMSVKFPDSKCAELLDRLAVFAVQGKRRTLRECLRIEGWCNWSFNVFPLLRLGLSALYAKTAGKTNMNAPLTINKTVVYELNWIAKHLESMDRVFLFKSMDWNPLTEPDVTIAYTDASTSHGMRFWFPEFAQGFQCPILSSWPCYNVDFLEALSVVSAIHYAASITSRPQKLAVYTDSTFAVDIFSSL</sequence>
<evidence type="ECO:0000313" key="2">
    <source>
        <dbReference type="Proteomes" id="UP000790377"/>
    </source>
</evidence>
<organism evidence="1 2">
    <name type="scientific">Hygrophoropsis aurantiaca</name>
    <dbReference type="NCBI Taxonomy" id="72124"/>
    <lineage>
        <taxon>Eukaryota</taxon>
        <taxon>Fungi</taxon>
        <taxon>Dikarya</taxon>
        <taxon>Basidiomycota</taxon>
        <taxon>Agaricomycotina</taxon>
        <taxon>Agaricomycetes</taxon>
        <taxon>Agaricomycetidae</taxon>
        <taxon>Boletales</taxon>
        <taxon>Coniophorineae</taxon>
        <taxon>Hygrophoropsidaceae</taxon>
        <taxon>Hygrophoropsis</taxon>
    </lineage>
</organism>
<dbReference type="EMBL" id="MU268704">
    <property type="protein sequence ID" value="KAH7903895.1"/>
    <property type="molecule type" value="Genomic_DNA"/>
</dbReference>
<evidence type="ECO:0000313" key="1">
    <source>
        <dbReference type="EMBL" id="KAH7903895.1"/>
    </source>
</evidence>
<keyword evidence="2" id="KW-1185">Reference proteome</keyword>
<gene>
    <name evidence="1" type="ORF">BJ138DRAFT_1188331</name>
</gene>
<dbReference type="Proteomes" id="UP000790377">
    <property type="component" value="Unassembled WGS sequence"/>
</dbReference>
<proteinExistence type="predicted"/>
<comment type="caution">
    <text evidence="1">The sequence shown here is derived from an EMBL/GenBank/DDBJ whole genome shotgun (WGS) entry which is preliminary data.</text>
</comment>
<accession>A0ACB7ZRR8</accession>
<protein>
    <submittedName>
        <fullName evidence="1">Uncharacterized protein</fullName>
    </submittedName>
</protein>